<dbReference type="InterPro" id="IPR013384">
    <property type="entry name" value="Flagell_FlgL"/>
</dbReference>
<dbReference type="GO" id="GO:0071973">
    <property type="term" value="P:bacterial-type flagellum-dependent cell motility"/>
    <property type="evidence" value="ECO:0007669"/>
    <property type="project" value="InterPro"/>
</dbReference>
<protein>
    <submittedName>
        <fullName evidence="6">Flagellar hook-associated protein 3 FlgL</fullName>
    </submittedName>
</protein>
<dbReference type="GO" id="GO:0005198">
    <property type="term" value="F:structural molecule activity"/>
    <property type="evidence" value="ECO:0007669"/>
    <property type="project" value="InterPro"/>
</dbReference>
<dbReference type="Proteomes" id="UP000192761">
    <property type="component" value="Unassembled WGS sequence"/>
</dbReference>
<proteinExistence type="inferred from homology"/>
<reference evidence="6 7" key="1">
    <citation type="submission" date="2017-04" db="EMBL/GenBank/DDBJ databases">
        <authorList>
            <person name="Afonso C.L."/>
            <person name="Miller P.J."/>
            <person name="Scott M.A."/>
            <person name="Spackman E."/>
            <person name="Goraichik I."/>
            <person name="Dimitrov K.M."/>
            <person name="Suarez D.L."/>
            <person name="Swayne D.E."/>
        </authorList>
    </citation>
    <scope>NUCLEOTIDE SEQUENCE [LARGE SCALE GENOMIC DNA]</scope>
    <source>
        <strain evidence="6 7">DSM 23236</strain>
    </source>
</reference>
<keyword evidence="4" id="KW-0975">Bacterial flagellum</keyword>
<keyword evidence="6" id="KW-0282">Flagellum</keyword>
<dbReference type="SUPFAM" id="SSF64518">
    <property type="entry name" value="Phase 1 flagellin"/>
    <property type="match status" value="1"/>
</dbReference>
<organism evidence="6 7">
    <name type="scientific">Andreprevotia lacus DSM 23236</name>
    <dbReference type="NCBI Taxonomy" id="1121001"/>
    <lineage>
        <taxon>Bacteria</taxon>
        <taxon>Pseudomonadati</taxon>
        <taxon>Pseudomonadota</taxon>
        <taxon>Betaproteobacteria</taxon>
        <taxon>Neisseriales</taxon>
        <taxon>Chitinibacteraceae</taxon>
        <taxon>Andreprevotia</taxon>
    </lineage>
</organism>
<dbReference type="STRING" id="1121001.SAMN02745857_00266"/>
<gene>
    <name evidence="6" type="ORF">SAMN02745857_00266</name>
</gene>
<dbReference type="AlphaFoldDB" id="A0A1W1WYY0"/>
<evidence type="ECO:0000259" key="5">
    <source>
        <dbReference type="Pfam" id="PF00669"/>
    </source>
</evidence>
<name>A0A1W1WYY0_9NEIS</name>
<evidence type="ECO:0000313" key="7">
    <source>
        <dbReference type="Proteomes" id="UP000192761"/>
    </source>
</evidence>
<evidence type="ECO:0000256" key="2">
    <source>
        <dbReference type="ARBA" id="ARBA00004613"/>
    </source>
</evidence>
<dbReference type="PANTHER" id="PTHR42792:SF1">
    <property type="entry name" value="FLAGELLAR HOOK-ASSOCIATED PROTEIN 3"/>
    <property type="match status" value="1"/>
</dbReference>
<dbReference type="PANTHER" id="PTHR42792">
    <property type="entry name" value="FLAGELLIN"/>
    <property type="match status" value="1"/>
</dbReference>
<dbReference type="RefSeq" id="WP_084088725.1">
    <property type="nucleotide sequence ID" value="NZ_FWXD01000001.1"/>
</dbReference>
<dbReference type="InterPro" id="IPR001029">
    <property type="entry name" value="Flagellin_N"/>
</dbReference>
<evidence type="ECO:0000256" key="1">
    <source>
        <dbReference type="ARBA" id="ARBA00004365"/>
    </source>
</evidence>
<feature type="domain" description="Flagellin N-terminal" evidence="5">
    <location>
        <begin position="3"/>
        <end position="140"/>
    </location>
</feature>
<comment type="subcellular location">
    <subcellularLocation>
        <location evidence="1">Bacterial flagellum</location>
    </subcellularLocation>
    <subcellularLocation>
        <location evidence="2">Secreted</location>
    </subcellularLocation>
</comment>
<comment type="similarity">
    <text evidence="3">Belongs to the bacterial flagellin family.</text>
</comment>
<dbReference type="GO" id="GO:0005576">
    <property type="term" value="C:extracellular region"/>
    <property type="evidence" value="ECO:0007669"/>
    <property type="project" value="UniProtKB-SubCell"/>
</dbReference>
<evidence type="ECO:0000313" key="6">
    <source>
        <dbReference type="EMBL" id="SMC16865.1"/>
    </source>
</evidence>
<dbReference type="EMBL" id="FWXD01000001">
    <property type="protein sequence ID" value="SMC16865.1"/>
    <property type="molecule type" value="Genomic_DNA"/>
</dbReference>
<dbReference type="GO" id="GO:0009424">
    <property type="term" value="C:bacterial-type flagellum hook"/>
    <property type="evidence" value="ECO:0007669"/>
    <property type="project" value="InterPro"/>
</dbReference>
<accession>A0A1W1WYY0</accession>
<dbReference type="Gene3D" id="1.20.1330.10">
    <property type="entry name" value="f41 fragment of flagellin, N-terminal domain"/>
    <property type="match status" value="2"/>
</dbReference>
<evidence type="ECO:0000256" key="3">
    <source>
        <dbReference type="ARBA" id="ARBA00005709"/>
    </source>
</evidence>
<keyword evidence="7" id="KW-1185">Reference proteome</keyword>
<dbReference type="Pfam" id="PF00669">
    <property type="entry name" value="Flagellin_N"/>
    <property type="match status" value="1"/>
</dbReference>
<dbReference type="InterPro" id="IPR001492">
    <property type="entry name" value="Flagellin"/>
</dbReference>
<dbReference type="NCBIfam" id="TIGR02550">
    <property type="entry name" value="flagell_flgL"/>
    <property type="match status" value="1"/>
</dbReference>
<dbReference type="PRINTS" id="PR00207">
    <property type="entry name" value="FLAGELLIN"/>
</dbReference>
<sequence>MRVSTLTIYNNGVTGMSNLQSNQSKLQSQLSTGRRILSPSDDPIASSRALKVTETDAIVSQFSTNSTSADSALRVSESTMNQLTTLIQNVQQLAINAGNPTQIGTDKAALDNELQGRYQELLALANQTDGNGLYLFSGYQGNTKPFTETSFGQVTYNGDDGQRLIQISASRNLPVSEPGSDVFQRIKDGNATFTTSYNAANTGSGIVSPGEVVDPTKWKNAANMQDFNIAFNVIPDPTDPTKTITNYDIIDNRATLPGTATANPNYKKSMIDSYDYNGGPRPVVAGVNSYPRTYVPGGDIQFKQLAGEATPLIPGWDFGVKTNVTGTPKTGDTFNLKASQNVDLFSTFAQFSSALKNYTTDSVGNGQADFQNQLNTVVSNLANALSNVLTRQSYQGSRMNEIDSVKTTNDDLNLQYSKTLSGLQDLDYTKAISDFSQNQTLLQAAQQSFAAVQGLSLFKYI</sequence>
<evidence type="ECO:0000256" key="4">
    <source>
        <dbReference type="ARBA" id="ARBA00023143"/>
    </source>
</evidence>
<dbReference type="OrthoDB" id="9768249at2"/>
<keyword evidence="6" id="KW-0969">Cilium</keyword>
<keyword evidence="6" id="KW-0966">Cell projection</keyword>